<dbReference type="SUPFAM" id="SSF52058">
    <property type="entry name" value="L domain-like"/>
    <property type="match status" value="1"/>
</dbReference>
<dbReference type="PANTHER" id="PTHR22708:SF0">
    <property type="entry name" value="LEUCINE-RICH REPEAT-CONTAINING PROTEIN 56"/>
    <property type="match status" value="1"/>
</dbReference>
<reference evidence="2" key="1">
    <citation type="submission" date="2023-03" db="EMBL/GenBank/DDBJ databases">
        <title>Electrophorus voltai genome.</title>
        <authorList>
            <person name="Bian C."/>
        </authorList>
    </citation>
    <scope>NUCLEOTIDE SEQUENCE</scope>
    <source>
        <strain evidence="2">CB-2022</strain>
        <tissue evidence="2">Muscle</tissue>
    </source>
</reference>
<evidence type="ECO:0000313" key="3">
    <source>
        <dbReference type="Proteomes" id="UP001239994"/>
    </source>
</evidence>
<dbReference type="InterPro" id="IPR032675">
    <property type="entry name" value="LRR_dom_sf"/>
</dbReference>
<dbReference type="InterPro" id="IPR001611">
    <property type="entry name" value="Leu-rich_rpt"/>
</dbReference>
<feature type="non-terminal residue" evidence="2">
    <location>
        <position position="1"/>
    </location>
</feature>
<keyword evidence="3" id="KW-1185">Reference proteome</keyword>
<feature type="region of interest" description="Disordered" evidence="1">
    <location>
        <begin position="538"/>
        <end position="569"/>
    </location>
</feature>
<feature type="region of interest" description="Disordered" evidence="1">
    <location>
        <begin position="354"/>
        <end position="376"/>
    </location>
</feature>
<evidence type="ECO:0000256" key="1">
    <source>
        <dbReference type="SAM" id="MobiDB-lite"/>
    </source>
</evidence>
<feature type="region of interest" description="Disordered" evidence="1">
    <location>
        <begin position="269"/>
        <end position="330"/>
    </location>
</feature>
<proteinExistence type="predicted"/>
<dbReference type="AlphaFoldDB" id="A0AAD8YZ80"/>
<dbReference type="Proteomes" id="UP001239994">
    <property type="component" value="Unassembled WGS sequence"/>
</dbReference>
<feature type="compositionally biased region" description="Acidic residues" evidence="1">
    <location>
        <begin position="417"/>
        <end position="431"/>
    </location>
</feature>
<feature type="compositionally biased region" description="Basic and acidic residues" evidence="1">
    <location>
        <begin position="399"/>
        <end position="409"/>
    </location>
</feature>
<dbReference type="PROSITE" id="PS51450">
    <property type="entry name" value="LRR"/>
    <property type="match status" value="1"/>
</dbReference>
<feature type="compositionally biased region" description="Low complexity" evidence="1">
    <location>
        <begin position="305"/>
        <end position="316"/>
    </location>
</feature>
<dbReference type="EMBL" id="JAROKS010000022">
    <property type="protein sequence ID" value="KAK1789359.1"/>
    <property type="molecule type" value="Genomic_DNA"/>
</dbReference>
<gene>
    <name evidence="2" type="ORF">P4O66_015285</name>
</gene>
<name>A0AAD8YZ80_9TELE</name>
<feature type="compositionally biased region" description="Basic and acidic residues" evidence="1">
    <location>
        <begin position="432"/>
        <end position="445"/>
    </location>
</feature>
<comment type="caution">
    <text evidence="2">The sequence shown here is derived from an EMBL/GenBank/DDBJ whole genome shotgun (WGS) entry which is preliminary data.</text>
</comment>
<protein>
    <recommendedName>
        <fullName evidence="4">Leucine-rich repeat-containing protein 56</fullName>
    </recommendedName>
</protein>
<evidence type="ECO:0008006" key="4">
    <source>
        <dbReference type="Google" id="ProtNLM"/>
    </source>
</evidence>
<feature type="region of interest" description="Disordered" evidence="1">
    <location>
        <begin position="399"/>
        <end position="495"/>
    </location>
</feature>
<dbReference type="InterPro" id="IPR040091">
    <property type="entry name" value="LRRC56"/>
</dbReference>
<dbReference type="PANTHER" id="PTHR22708">
    <property type="entry name" value="LEUCINE-RICH REPEAT-CONTAINING PROTEIN 56"/>
    <property type="match status" value="1"/>
</dbReference>
<accession>A0AAD8YZ80</accession>
<evidence type="ECO:0000313" key="2">
    <source>
        <dbReference type="EMBL" id="KAK1789359.1"/>
    </source>
</evidence>
<dbReference type="Gene3D" id="3.80.10.10">
    <property type="entry name" value="Ribonuclease Inhibitor"/>
    <property type="match status" value="1"/>
</dbReference>
<organism evidence="2 3">
    <name type="scientific">Electrophorus voltai</name>
    <dbReference type="NCBI Taxonomy" id="2609070"/>
    <lineage>
        <taxon>Eukaryota</taxon>
        <taxon>Metazoa</taxon>
        <taxon>Chordata</taxon>
        <taxon>Craniata</taxon>
        <taxon>Vertebrata</taxon>
        <taxon>Euteleostomi</taxon>
        <taxon>Actinopterygii</taxon>
        <taxon>Neopterygii</taxon>
        <taxon>Teleostei</taxon>
        <taxon>Ostariophysi</taxon>
        <taxon>Gymnotiformes</taxon>
        <taxon>Gymnotoidei</taxon>
        <taxon>Gymnotidae</taxon>
        <taxon>Electrophorus</taxon>
    </lineage>
</organism>
<feature type="compositionally biased region" description="Acidic residues" evidence="1">
    <location>
        <begin position="317"/>
        <end position="326"/>
    </location>
</feature>
<sequence length="569" mass="62457">MSFSQDAFPVRRPATARTSVTEFDGFCQINPSPKTPEGSHLLIDLYLSPEKLRNLSGSDDLDQVTTLEMCVDTRQNTLGNFGVHLPSLVQLKMNNSLILSVRDLGTTLSHLHILSLVRCGLADLDGILSLSSLKELYLAYNNVSDLSQVSMLDQLELLDVEGNDVDDLVQVQYLGLCGQLRALSLEGNPVCTSPHPGAVEVPDYRYNYRSVVRKLVPQLRYLDDVPTEEEEPCCSSTMTQDWALLKYSIKDNPSIIESTSNCLEVREDRAASARGMSRPGSAQHPDASGCPSDLPSGPGTVRPLSSSTGSRPSSVDSDPDTPDPEASDLTHGVGRILFCGNPLQAIRARRQKIRLQGPSSHARPCTQLGGYAPEHTCDVERDCSDISAELRAWRAEHSKCGPLKPKDDQAQSFVYSNEDDDGNDSDEEYDEESHNRGLISDREAENEQEGESFDHRDTDSPDSCFQSPPPEVTRLSSLSDHTPSPPPRDTVPSSGRMAVALRARRLRLSASVGMQKPIREILLPDPTLPRRDRALKAVSPMKSQPVPPHILCKPHRPSSCPVASPLMEH</sequence>